<evidence type="ECO:0000313" key="2">
    <source>
        <dbReference type="EMBL" id="OZT78563.1"/>
    </source>
</evidence>
<dbReference type="Proteomes" id="UP000216682">
    <property type="component" value="Unassembled WGS sequence"/>
</dbReference>
<accession>A0A265EAE9</accession>
<evidence type="ECO:0000313" key="3">
    <source>
        <dbReference type="Proteomes" id="UP000216682"/>
    </source>
</evidence>
<keyword evidence="1" id="KW-0472">Membrane</keyword>
<dbReference type="AlphaFoldDB" id="A0A265EAE9"/>
<reference evidence="2 3" key="1">
    <citation type="submission" date="2017-07" db="EMBL/GenBank/DDBJ databases">
        <title>Shotgun whole genome sequences of three halophilic bacterial isolates.</title>
        <authorList>
            <person name="Pozzo T."/>
            <person name="Higdon S.M."/>
            <person name="Quillaguaman J."/>
        </authorList>
    </citation>
    <scope>NUCLEOTIDE SEQUENCE [LARGE SCALE GENOMIC DNA]</scope>
    <source>
        <strain evidence="2 3">BU-1</strain>
    </source>
</reference>
<sequence>MDRKKTGRKQEESWHNVLIFELYFISLILILTQLGGDSRLGLNPDSGPFWILLFSTTLSVFFSYIREKKMAEQ</sequence>
<organism evidence="2 3">
    <name type="scientific">Salinicoccus roseus</name>
    <dbReference type="NCBI Taxonomy" id="45670"/>
    <lineage>
        <taxon>Bacteria</taxon>
        <taxon>Bacillati</taxon>
        <taxon>Bacillota</taxon>
        <taxon>Bacilli</taxon>
        <taxon>Bacillales</taxon>
        <taxon>Staphylococcaceae</taxon>
        <taxon>Salinicoccus</taxon>
    </lineage>
</organism>
<keyword evidence="1" id="KW-1133">Transmembrane helix</keyword>
<evidence type="ECO:0000256" key="1">
    <source>
        <dbReference type="SAM" id="Phobius"/>
    </source>
</evidence>
<keyword evidence="1" id="KW-0812">Transmembrane</keyword>
<gene>
    <name evidence="2" type="ORF">CFN03_04610</name>
</gene>
<dbReference type="EMBL" id="NPEZ01000001">
    <property type="protein sequence ID" value="OZT78563.1"/>
    <property type="molecule type" value="Genomic_DNA"/>
</dbReference>
<feature type="transmembrane region" description="Helical" evidence="1">
    <location>
        <begin position="12"/>
        <end position="35"/>
    </location>
</feature>
<protein>
    <submittedName>
        <fullName evidence="2">Uncharacterized protein</fullName>
    </submittedName>
</protein>
<name>A0A265EAE9_9STAP</name>
<comment type="caution">
    <text evidence="2">The sequence shown here is derived from an EMBL/GenBank/DDBJ whole genome shotgun (WGS) entry which is preliminary data.</text>
</comment>
<feature type="transmembrane region" description="Helical" evidence="1">
    <location>
        <begin position="47"/>
        <end position="65"/>
    </location>
</feature>
<proteinExistence type="predicted"/>